<evidence type="ECO:0000313" key="7">
    <source>
        <dbReference type="Proteomes" id="UP000789405"/>
    </source>
</evidence>
<dbReference type="AlphaFoldDB" id="A0A9N9JV48"/>
<protein>
    <submittedName>
        <fullName evidence="6">20345_t:CDS:1</fullName>
    </submittedName>
</protein>
<evidence type="ECO:0000256" key="2">
    <source>
        <dbReference type="ARBA" id="ARBA00022679"/>
    </source>
</evidence>
<accession>A0A9N9JV48</accession>
<keyword evidence="3" id="KW-0677">Repeat</keyword>
<feature type="domain" description="O-GlcNAc transferase C-terminal" evidence="5">
    <location>
        <begin position="180"/>
        <end position="215"/>
    </location>
</feature>
<dbReference type="PANTHER" id="PTHR44998">
    <property type="match status" value="1"/>
</dbReference>
<evidence type="ECO:0000313" key="6">
    <source>
        <dbReference type="EMBL" id="CAG8793200.1"/>
    </source>
</evidence>
<evidence type="ECO:0000259" key="5">
    <source>
        <dbReference type="Pfam" id="PF13844"/>
    </source>
</evidence>
<comment type="pathway">
    <text evidence="1">Protein modification; protein glycosylation.</text>
</comment>
<dbReference type="OrthoDB" id="421121at2759"/>
<evidence type="ECO:0000256" key="4">
    <source>
        <dbReference type="ARBA" id="ARBA00022803"/>
    </source>
</evidence>
<evidence type="ECO:0000256" key="3">
    <source>
        <dbReference type="ARBA" id="ARBA00022737"/>
    </source>
</evidence>
<dbReference type="Gene3D" id="3.40.50.11380">
    <property type="match status" value="1"/>
</dbReference>
<dbReference type="GO" id="GO:0016757">
    <property type="term" value="F:glycosyltransferase activity"/>
    <property type="evidence" value="ECO:0007669"/>
    <property type="project" value="TreeGrafter"/>
</dbReference>
<sequence length="275" mass="31133">WLSRHHIAYQLFLEVKNEVGPGGCDPTNTHVCYWKDRGGIGYHSVDGNGNLHRFQTVQRSGQMALVADIVEKAINDGAKFGKGIIEKSAFNLKNEDGWILRVIHYLMRWIQHKWYVDSYGGITQSNHALPPINVTPKFRSKYQRPLIPPGLEQPVATPIQPFYTLHGFLVEYMSLLPPSPMLRVGYVSSDFKDCPLAHSMQSVFGMHDRDKSLVFATRPAPIQVTHMGFASSLGGLWYVKVNEHVCPESQTSDYQFWSKSCDLLGEVDPEEDDKN</sequence>
<dbReference type="PANTHER" id="PTHR44998:SF1">
    <property type="entry name" value="UDP-N-ACETYLGLUCOSAMINE--PEPTIDE N-ACETYLGLUCOSAMINYLTRANSFERASE 110 KDA SUBUNIT"/>
    <property type="match status" value="1"/>
</dbReference>
<proteinExistence type="predicted"/>
<gene>
    <name evidence="6" type="ORF">DERYTH_LOCUS21840</name>
</gene>
<feature type="non-terminal residue" evidence="6">
    <location>
        <position position="275"/>
    </location>
</feature>
<dbReference type="GO" id="GO:0006493">
    <property type="term" value="P:protein O-linked glycosylation"/>
    <property type="evidence" value="ECO:0007669"/>
    <property type="project" value="TreeGrafter"/>
</dbReference>
<keyword evidence="7" id="KW-1185">Reference proteome</keyword>
<reference evidence="6" key="1">
    <citation type="submission" date="2021-06" db="EMBL/GenBank/DDBJ databases">
        <authorList>
            <person name="Kallberg Y."/>
            <person name="Tangrot J."/>
            <person name="Rosling A."/>
        </authorList>
    </citation>
    <scope>NUCLEOTIDE SEQUENCE</scope>
    <source>
        <strain evidence="6">MA453B</strain>
    </source>
</reference>
<keyword evidence="2" id="KW-0808">Transferase</keyword>
<dbReference type="Proteomes" id="UP000789405">
    <property type="component" value="Unassembled WGS sequence"/>
</dbReference>
<comment type="caution">
    <text evidence="6">The sequence shown here is derived from an EMBL/GenBank/DDBJ whole genome shotgun (WGS) entry which is preliminary data.</text>
</comment>
<evidence type="ECO:0000256" key="1">
    <source>
        <dbReference type="ARBA" id="ARBA00004922"/>
    </source>
</evidence>
<organism evidence="6 7">
    <name type="scientific">Dentiscutata erythropus</name>
    <dbReference type="NCBI Taxonomy" id="1348616"/>
    <lineage>
        <taxon>Eukaryota</taxon>
        <taxon>Fungi</taxon>
        <taxon>Fungi incertae sedis</taxon>
        <taxon>Mucoromycota</taxon>
        <taxon>Glomeromycotina</taxon>
        <taxon>Glomeromycetes</taxon>
        <taxon>Diversisporales</taxon>
        <taxon>Gigasporaceae</taxon>
        <taxon>Dentiscutata</taxon>
    </lineage>
</organism>
<dbReference type="InterPro" id="IPR029489">
    <property type="entry name" value="OGT/SEC/SPY_C"/>
</dbReference>
<dbReference type="Pfam" id="PF13844">
    <property type="entry name" value="Glyco_transf_41"/>
    <property type="match status" value="1"/>
</dbReference>
<dbReference type="EMBL" id="CAJVPY010028763">
    <property type="protein sequence ID" value="CAG8793200.1"/>
    <property type="molecule type" value="Genomic_DNA"/>
</dbReference>
<keyword evidence="4" id="KW-0802">TPR repeat</keyword>
<name>A0A9N9JV48_9GLOM</name>